<dbReference type="AlphaFoldDB" id="A0A1R3G1K9"/>
<proteinExistence type="predicted"/>
<dbReference type="OrthoDB" id="1000395at2759"/>
<dbReference type="Proteomes" id="UP000187203">
    <property type="component" value="Unassembled WGS sequence"/>
</dbReference>
<keyword evidence="2" id="KW-1185">Reference proteome</keyword>
<gene>
    <name evidence="1" type="ORF">COLO4_37462</name>
</gene>
<dbReference type="EMBL" id="AWUE01023996">
    <property type="protein sequence ID" value="OMO51939.1"/>
    <property type="molecule type" value="Genomic_DNA"/>
</dbReference>
<protein>
    <recommendedName>
        <fullName evidence="3">RNase H type-1 domain-containing protein</fullName>
    </recommendedName>
</protein>
<accession>A0A1R3G1K9</accession>
<evidence type="ECO:0008006" key="3">
    <source>
        <dbReference type="Google" id="ProtNLM"/>
    </source>
</evidence>
<name>A0A1R3G1K9_9ROSI</name>
<sequence length="166" mass="18894">MYILLYVALQFCNHEIFPFFLGFPVTSPAAARKDAMEYWRAAVMKDESLMVRGSQFPWGGQGAGTNVVFFATTCWRIWCRRCRYAFEDELPTDSSDGLAYNIAAKEICDVTLKPPRNVLINKLIHWIPPQDMIVKLNTDGASRGNPRVTGADGLIRIQWEIGWLVF</sequence>
<evidence type="ECO:0000313" key="1">
    <source>
        <dbReference type="EMBL" id="OMO51939.1"/>
    </source>
</evidence>
<reference evidence="2" key="1">
    <citation type="submission" date="2013-09" db="EMBL/GenBank/DDBJ databases">
        <title>Corchorus olitorius genome sequencing.</title>
        <authorList>
            <person name="Alam M."/>
            <person name="Haque M.S."/>
            <person name="Islam M.S."/>
            <person name="Emdad E.M."/>
            <person name="Islam M.M."/>
            <person name="Ahmed B."/>
            <person name="Halim A."/>
            <person name="Hossen Q.M.M."/>
            <person name="Hossain M.Z."/>
            <person name="Ahmed R."/>
            <person name="Khan M.M."/>
            <person name="Islam R."/>
            <person name="Rashid M.M."/>
            <person name="Khan S.A."/>
            <person name="Rahman M.S."/>
            <person name="Alam M."/>
            <person name="Yahiya A.S."/>
            <person name="Khan M.S."/>
            <person name="Azam M.S."/>
            <person name="Haque T."/>
            <person name="Lashkar M.Z.H."/>
            <person name="Akhand A.I."/>
            <person name="Morshed G."/>
            <person name="Roy S."/>
            <person name="Uddin K.S."/>
            <person name="Rabeya T."/>
            <person name="Hossain A.S."/>
            <person name="Chowdhury A."/>
            <person name="Snigdha A.R."/>
            <person name="Mortoza M.S."/>
            <person name="Matin S.A."/>
            <person name="Hoque S.M.E."/>
            <person name="Islam M.K."/>
            <person name="Roy D.K."/>
            <person name="Haider R."/>
            <person name="Moosa M.M."/>
            <person name="Elias S.M."/>
            <person name="Hasan A.M."/>
            <person name="Jahan S."/>
            <person name="Shafiuddin M."/>
            <person name="Mahmood N."/>
            <person name="Shommy N.S."/>
        </authorList>
    </citation>
    <scope>NUCLEOTIDE SEQUENCE [LARGE SCALE GENOMIC DNA]</scope>
    <source>
        <strain evidence="2">cv. O-4</strain>
    </source>
</reference>
<organism evidence="1 2">
    <name type="scientific">Corchorus olitorius</name>
    <dbReference type="NCBI Taxonomy" id="93759"/>
    <lineage>
        <taxon>Eukaryota</taxon>
        <taxon>Viridiplantae</taxon>
        <taxon>Streptophyta</taxon>
        <taxon>Embryophyta</taxon>
        <taxon>Tracheophyta</taxon>
        <taxon>Spermatophyta</taxon>
        <taxon>Magnoliopsida</taxon>
        <taxon>eudicotyledons</taxon>
        <taxon>Gunneridae</taxon>
        <taxon>Pentapetalae</taxon>
        <taxon>rosids</taxon>
        <taxon>malvids</taxon>
        <taxon>Malvales</taxon>
        <taxon>Malvaceae</taxon>
        <taxon>Grewioideae</taxon>
        <taxon>Apeibeae</taxon>
        <taxon>Corchorus</taxon>
    </lineage>
</organism>
<comment type="caution">
    <text evidence="1">The sequence shown here is derived from an EMBL/GenBank/DDBJ whole genome shotgun (WGS) entry which is preliminary data.</text>
</comment>
<evidence type="ECO:0000313" key="2">
    <source>
        <dbReference type="Proteomes" id="UP000187203"/>
    </source>
</evidence>